<protein>
    <recommendedName>
        <fullName evidence="6">SURF1-like protein</fullName>
    </recommendedName>
</protein>
<dbReference type="GO" id="GO:0005886">
    <property type="term" value="C:plasma membrane"/>
    <property type="evidence" value="ECO:0007669"/>
    <property type="project" value="UniProtKB-SubCell"/>
</dbReference>
<keyword evidence="4 6" id="KW-1133">Transmembrane helix</keyword>
<comment type="caution">
    <text evidence="6">Lacks conserved residue(s) required for the propagation of feature annotation.</text>
</comment>
<evidence type="ECO:0000313" key="8">
    <source>
        <dbReference type="EMBL" id="ROR90662.1"/>
    </source>
</evidence>
<feature type="transmembrane region" description="Helical" evidence="6">
    <location>
        <begin position="215"/>
        <end position="233"/>
    </location>
</feature>
<organism evidence="8 9">
    <name type="scientific">Nocardioides aurantiacus</name>
    <dbReference type="NCBI Taxonomy" id="86796"/>
    <lineage>
        <taxon>Bacteria</taxon>
        <taxon>Bacillati</taxon>
        <taxon>Actinomycetota</taxon>
        <taxon>Actinomycetes</taxon>
        <taxon>Propionibacteriales</taxon>
        <taxon>Nocardioidaceae</taxon>
        <taxon>Nocardioides</taxon>
    </lineage>
</organism>
<dbReference type="InterPro" id="IPR002994">
    <property type="entry name" value="Surf1/Shy1"/>
</dbReference>
<dbReference type="Proteomes" id="UP000281738">
    <property type="component" value="Unassembled WGS sequence"/>
</dbReference>
<feature type="region of interest" description="Disordered" evidence="7">
    <location>
        <begin position="241"/>
        <end position="275"/>
    </location>
</feature>
<dbReference type="PANTHER" id="PTHR23427">
    <property type="entry name" value="SURFEIT LOCUS PROTEIN"/>
    <property type="match status" value="1"/>
</dbReference>
<proteinExistence type="inferred from homology"/>
<comment type="similarity">
    <text evidence="2 6">Belongs to the SURF1 family.</text>
</comment>
<sequence length="275" mass="30290">MGFLLSRRWVVFAVVVALLAYLTLLLGQWQFGRLEDRKQENRIVSTNLRAAPVPVEEVLSTDRQPPAEAAWQRVTARGTWDDEHTIVLKYQTREGGAGVDVVTPLVTEDGTAVLVDRGWLATDNSGRTRPDLPPATEGTVTVTGYVRQDATGGATQVQDLSTRAVSSQAAAEAVPHPLYRGFLDLAEESPEPEQQLALTELPDAGSNGPHFFYGLQWWFFGALAVFGFAYLAYDELRGRRREGTPAGEARRRPGRDSEPAQQTAVHGQHRPRDEG</sequence>
<comment type="subcellular location">
    <subcellularLocation>
        <location evidence="6">Cell membrane</location>
        <topology evidence="6">Multi-pass membrane protein</topology>
    </subcellularLocation>
    <subcellularLocation>
        <location evidence="1">Membrane</location>
    </subcellularLocation>
</comment>
<evidence type="ECO:0000313" key="9">
    <source>
        <dbReference type="Proteomes" id="UP000281738"/>
    </source>
</evidence>
<name>A0A3N2CSZ1_9ACTN</name>
<dbReference type="EMBL" id="RKHO01000001">
    <property type="protein sequence ID" value="ROR90662.1"/>
    <property type="molecule type" value="Genomic_DNA"/>
</dbReference>
<gene>
    <name evidence="8" type="ORF">EDD33_1509</name>
</gene>
<dbReference type="AlphaFoldDB" id="A0A3N2CSZ1"/>
<dbReference type="Pfam" id="PF02104">
    <property type="entry name" value="SURF1"/>
    <property type="match status" value="1"/>
</dbReference>
<evidence type="ECO:0000256" key="4">
    <source>
        <dbReference type="ARBA" id="ARBA00022989"/>
    </source>
</evidence>
<evidence type="ECO:0000256" key="5">
    <source>
        <dbReference type="ARBA" id="ARBA00023136"/>
    </source>
</evidence>
<feature type="compositionally biased region" description="Basic and acidic residues" evidence="7">
    <location>
        <begin position="241"/>
        <end position="258"/>
    </location>
</feature>
<keyword evidence="6" id="KW-1003">Cell membrane</keyword>
<evidence type="ECO:0000256" key="7">
    <source>
        <dbReference type="SAM" id="MobiDB-lite"/>
    </source>
</evidence>
<evidence type="ECO:0000256" key="1">
    <source>
        <dbReference type="ARBA" id="ARBA00004370"/>
    </source>
</evidence>
<accession>A0A3N2CSZ1</accession>
<keyword evidence="3 6" id="KW-0812">Transmembrane</keyword>
<dbReference type="PROSITE" id="PS50895">
    <property type="entry name" value="SURF1"/>
    <property type="match status" value="1"/>
</dbReference>
<evidence type="ECO:0000256" key="2">
    <source>
        <dbReference type="ARBA" id="ARBA00007165"/>
    </source>
</evidence>
<keyword evidence="9" id="KW-1185">Reference proteome</keyword>
<dbReference type="RefSeq" id="WP_170169724.1">
    <property type="nucleotide sequence ID" value="NZ_RKHO01000001.1"/>
</dbReference>
<dbReference type="InterPro" id="IPR045214">
    <property type="entry name" value="Surf1/Surf4"/>
</dbReference>
<reference evidence="8 9" key="1">
    <citation type="submission" date="2018-11" db="EMBL/GenBank/DDBJ databases">
        <title>Sequencing the genomes of 1000 actinobacteria strains.</title>
        <authorList>
            <person name="Klenk H.-P."/>
        </authorList>
    </citation>
    <scope>NUCLEOTIDE SEQUENCE [LARGE SCALE GENOMIC DNA]</scope>
    <source>
        <strain evidence="8 9">DSM 12652</strain>
    </source>
</reference>
<comment type="caution">
    <text evidence="8">The sequence shown here is derived from an EMBL/GenBank/DDBJ whole genome shotgun (WGS) entry which is preliminary data.</text>
</comment>
<evidence type="ECO:0000256" key="6">
    <source>
        <dbReference type="RuleBase" id="RU363076"/>
    </source>
</evidence>
<dbReference type="CDD" id="cd06662">
    <property type="entry name" value="SURF1"/>
    <property type="match status" value="1"/>
</dbReference>
<dbReference type="PANTHER" id="PTHR23427:SF2">
    <property type="entry name" value="SURFEIT LOCUS PROTEIN 1"/>
    <property type="match status" value="1"/>
</dbReference>
<evidence type="ECO:0000256" key="3">
    <source>
        <dbReference type="ARBA" id="ARBA00022692"/>
    </source>
</evidence>
<keyword evidence="5 6" id="KW-0472">Membrane</keyword>